<comment type="caution">
    <text evidence="1">The sequence shown here is derived from an EMBL/GenBank/DDBJ whole genome shotgun (WGS) entry which is preliminary data.</text>
</comment>
<sequence>MSNFTYYAMPTYTRDHETYCKQMYDWHMKMHHYREQQRAYHLEQAKHFQKLTGEKAHVSDNNNVA</sequence>
<accession>A0ABR5ADD9</accession>
<keyword evidence="2" id="KW-1185">Reference proteome</keyword>
<reference evidence="1 2" key="1">
    <citation type="submission" date="2014-12" db="EMBL/GenBank/DDBJ databases">
        <title>Draft genome sequence of Paenibacillus kamchatkensis strain B-2647.</title>
        <authorList>
            <person name="Karlyshev A.V."/>
            <person name="Kudryashova E.B."/>
        </authorList>
    </citation>
    <scope>NUCLEOTIDE SEQUENCE [LARGE SCALE GENOMIC DNA]</scope>
    <source>
        <strain evidence="1 2">VKM B-2647</strain>
    </source>
</reference>
<dbReference type="Proteomes" id="UP000031967">
    <property type="component" value="Unassembled WGS sequence"/>
</dbReference>
<evidence type="ECO:0000313" key="2">
    <source>
        <dbReference type="Proteomes" id="UP000031967"/>
    </source>
</evidence>
<proteinExistence type="predicted"/>
<gene>
    <name evidence="1" type="ORF">SD70_24890</name>
</gene>
<name>A0ABR5ADD9_9BACL</name>
<evidence type="ECO:0008006" key="3">
    <source>
        <dbReference type="Google" id="ProtNLM"/>
    </source>
</evidence>
<protein>
    <recommendedName>
        <fullName evidence="3">Cytosolic protein</fullName>
    </recommendedName>
</protein>
<dbReference type="EMBL" id="JXAK01000054">
    <property type="protein sequence ID" value="KIL38688.1"/>
    <property type="molecule type" value="Genomic_DNA"/>
</dbReference>
<organism evidence="1 2">
    <name type="scientific">Gordoniibacillus kamchatkensis</name>
    <dbReference type="NCBI Taxonomy" id="1590651"/>
    <lineage>
        <taxon>Bacteria</taxon>
        <taxon>Bacillati</taxon>
        <taxon>Bacillota</taxon>
        <taxon>Bacilli</taxon>
        <taxon>Bacillales</taxon>
        <taxon>Paenibacillaceae</taxon>
        <taxon>Gordoniibacillus</taxon>
    </lineage>
</organism>
<evidence type="ECO:0000313" key="1">
    <source>
        <dbReference type="EMBL" id="KIL38688.1"/>
    </source>
</evidence>
<dbReference type="RefSeq" id="WP_041050664.1">
    <property type="nucleotide sequence ID" value="NZ_JXAK01000054.1"/>
</dbReference>